<comment type="caution">
    <text evidence="2">The sequence shown here is derived from an EMBL/GenBank/DDBJ whole genome shotgun (WGS) entry which is preliminary data.</text>
</comment>
<evidence type="ECO:0000313" key="3">
    <source>
        <dbReference type="Proteomes" id="UP000813444"/>
    </source>
</evidence>
<name>A0A8K0WWF5_9HYPO</name>
<feature type="compositionally biased region" description="Low complexity" evidence="1">
    <location>
        <begin position="60"/>
        <end position="69"/>
    </location>
</feature>
<dbReference type="InterPro" id="IPR036249">
    <property type="entry name" value="Thioredoxin-like_sf"/>
</dbReference>
<dbReference type="PANTHER" id="PTHR28630:SF3">
    <property type="entry name" value="PEROXIREDOXIN-LIKE 2C"/>
    <property type="match status" value="1"/>
</dbReference>
<dbReference type="EMBL" id="JAGPNK010000002">
    <property type="protein sequence ID" value="KAH7325819.1"/>
    <property type="molecule type" value="Genomic_DNA"/>
</dbReference>
<keyword evidence="3" id="KW-1185">Reference proteome</keyword>
<dbReference type="InterPro" id="IPR032801">
    <property type="entry name" value="PXL2A/B/C"/>
</dbReference>
<dbReference type="FunFam" id="3.40.30.10:FF:000404">
    <property type="entry name" value="WGS project CABT00000000 data, contig 2.14"/>
    <property type="match status" value="1"/>
</dbReference>
<gene>
    <name evidence="2" type="ORF">B0I35DRAFT_119438</name>
</gene>
<dbReference type="SUPFAM" id="SSF52833">
    <property type="entry name" value="Thioredoxin-like"/>
    <property type="match status" value="1"/>
</dbReference>
<sequence length="373" mass="40852">MADPKAPPAATAAPDTVPDAQVATEVPKDSTASEAVPAPSTDVTTNPTPPPETAPPTETPKPAEAASETSTSKPDGAKLSLDGVDKSMPEDFDGEVSTTNELPSAEIVKKIENYIVLDRDGKSHTFKSLYSGPNVARRVLAIFVRHFFCGNCQDYLRTLSESITPEMLLRLPVSTFITVIGCGDPSLIETYANDTKCPFPIYTDPKRSLFQAFDMTRTWDAGSRPAYMKKSLAWGAIESFAKALKQIPKGKALKSGNFAQVGGEFLFEPLHIDTPITTPQDEKNKQIQHPALDMAGEQEAVDRHAEEKRITWCHRMKTTRDHAEIPELMEILGLDGQGQPVKDLKLWNRALSQRKGTGLSMASEMNQRAKERS</sequence>
<dbReference type="AlphaFoldDB" id="A0A8K0WWF5"/>
<dbReference type="PANTHER" id="PTHR28630">
    <property type="match status" value="1"/>
</dbReference>
<evidence type="ECO:0000256" key="1">
    <source>
        <dbReference type="SAM" id="MobiDB-lite"/>
    </source>
</evidence>
<dbReference type="CDD" id="cd02970">
    <property type="entry name" value="PRX_like2"/>
    <property type="match status" value="1"/>
</dbReference>
<dbReference type="OrthoDB" id="40334at2759"/>
<reference evidence="2" key="1">
    <citation type="journal article" date="2021" name="Nat. Commun.">
        <title>Genetic determinants of endophytism in the Arabidopsis root mycobiome.</title>
        <authorList>
            <person name="Mesny F."/>
            <person name="Miyauchi S."/>
            <person name="Thiergart T."/>
            <person name="Pickel B."/>
            <person name="Atanasova L."/>
            <person name="Karlsson M."/>
            <person name="Huettel B."/>
            <person name="Barry K.W."/>
            <person name="Haridas S."/>
            <person name="Chen C."/>
            <person name="Bauer D."/>
            <person name="Andreopoulos W."/>
            <person name="Pangilinan J."/>
            <person name="LaButti K."/>
            <person name="Riley R."/>
            <person name="Lipzen A."/>
            <person name="Clum A."/>
            <person name="Drula E."/>
            <person name="Henrissat B."/>
            <person name="Kohler A."/>
            <person name="Grigoriev I.V."/>
            <person name="Martin F.M."/>
            <person name="Hacquard S."/>
        </authorList>
    </citation>
    <scope>NUCLEOTIDE SEQUENCE</scope>
    <source>
        <strain evidence="2">MPI-CAGE-CH-0235</strain>
    </source>
</reference>
<feature type="region of interest" description="Disordered" evidence="1">
    <location>
        <begin position="1"/>
        <end position="99"/>
    </location>
</feature>
<evidence type="ECO:0000313" key="2">
    <source>
        <dbReference type="EMBL" id="KAH7325819.1"/>
    </source>
</evidence>
<dbReference type="Gene3D" id="3.40.30.10">
    <property type="entry name" value="Glutaredoxin"/>
    <property type="match status" value="1"/>
</dbReference>
<feature type="compositionally biased region" description="Low complexity" evidence="1">
    <location>
        <begin position="1"/>
        <end position="20"/>
    </location>
</feature>
<organism evidence="2 3">
    <name type="scientific">Stachybotrys elegans</name>
    <dbReference type="NCBI Taxonomy" id="80388"/>
    <lineage>
        <taxon>Eukaryota</taxon>
        <taxon>Fungi</taxon>
        <taxon>Dikarya</taxon>
        <taxon>Ascomycota</taxon>
        <taxon>Pezizomycotina</taxon>
        <taxon>Sordariomycetes</taxon>
        <taxon>Hypocreomycetidae</taxon>
        <taxon>Hypocreales</taxon>
        <taxon>Stachybotryaceae</taxon>
        <taxon>Stachybotrys</taxon>
    </lineage>
</organism>
<protein>
    <submittedName>
        <fullName evidence="2">AhpC/TSA antioxidant enzyme-domain-containing protein</fullName>
    </submittedName>
</protein>
<dbReference type="Pfam" id="PF13911">
    <property type="entry name" value="AhpC-TSA_2"/>
    <property type="match status" value="1"/>
</dbReference>
<feature type="compositionally biased region" description="Pro residues" evidence="1">
    <location>
        <begin position="47"/>
        <end position="59"/>
    </location>
</feature>
<dbReference type="Proteomes" id="UP000813444">
    <property type="component" value="Unassembled WGS sequence"/>
</dbReference>
<accession>A0A8K0WWF5</accession>
<proteinExistence type="predicted"/>